<dbReference type="EMBL" id="BMFC01000002">
    <property type="protein sequence ID" value="GGB96008.1"/>
    <property type="molecule type" value="Genomic_DNA"/>
</dbReference>
<comment type="caution">
    <text evidence="1">The sequence shown here is derived from an EMBL/GenBank/DDBJ whole genome shotgun (WGS) entry which is preliminary data.</text>
</comment>
<gene>
    <name evidence="1" type="ORF">GCM10011363_10870</name>
</gene>
<organism evidence="1 2">
    <name type="scientific">Marivita lacus</name>
    <dbReference type="NCBI Taxonomy" id="1323742"/>
    <lineage>
        <taxon>Bacteria</taxon>
        <taxon>Pseudomonadati</taxon>
        <taxon>Pseudomonadota</taxon>
        <taxon>Alphaproteobacteria</taxon>
        <taxon>Rhodobacterales</taxon>
        <taxon>Roseobacteraceae</taxon>
        <taxon>Marivita</taxon>
    </lineage>
</organism>
<accession>A0ABQ1KES2</accession>
<protein>
    <recommendedName>
        <fullName evidence="3">DUF904 domain-containing protein</fullName>
    </recommendedName>
</protein>
<name>A0ABQ1KES2_9RHOB</name>
<proteinExistence type="predicted"/>
<reference evidence="2" key="1">
    <citation type="journal article" date="2019" name="Int. J. Syst. Evol. Microbiol.">
        <title>The Global Catalogue of Microorganisms (GCM) 10K type strain sequencing project: providing services to taxonomists for standard genome sequencing and annotation.</title>
        <authorList>
            <consortium name="The Broad Institute Genomics Platform"/>
            <consortium name="The Broad Institute Genome Sequencing Center for Infectious Disease"/>
            <person name="Wu L."/>
            <person name="Ma J."/>
        </authorList>
    </citation>
    <scope>NUCLEOTIDE SEQUENCE [LARGE SCALE GENOMIC DNA]</scope>
    <source>
        <strain evidence="2">CGMCC 1.12478</strain>
    </source>
</reference>
<keyword evidence="2" id="KW-1185">Reference proteome</keyword>
<evidence type="ECO:0000313" key="2">
    <source>
        <dbReference type="Proteomes" id="UP000645462"/>
    </source>
</evidence>
<dbReference type="Proteomes" id="UP000645462">
    <property type="component" value="Unassembled WGS sequence"/>
</dbReference>
<dbReference type="RefSeq" id="WP_188480965.1">
    <property type="nucleotide sequence ID" value="NZ_BMFC01000002.1"/>
</dbReference>
<evidence type="ECO:0008006" key="3">
    <source>
        <dbReference type="Google" id="ProtNLM"/>
    </source>
</evidence>
<evidence type="ECO:0000313" key="1">
    <source>
        <dbReference type="EMBL" id="GGB96008.1"/>
    </source>
</evidence>
<sequence length="75" mass="8827">MADIDQTLLWNLLKEIRDDQKAIRSDIHVMANDMRSVKGHMASFMANEVVQDTRIAELMERLERIERRLDLTEAE</sequence>